<gene>
    <name evidence="1" type="ORF">I4F81_003146</name>
</gene>
<dbReference type="EMBL" id="CM020618">
    <property type="protein sequence ID" value="KAK1860558.1"/>
    <property type="molecule type" value="Genomic_DNA"/>
</dbReference>
<proteinExistence type="predicted"/>
<dbReference type="Proteomes" id="UP000798662">
    <property type="component" value="Chromosome 1"/>
</dbReference>
<evidence type="ECO:0000313" key="1">
    <source>
        <dbReference type="EMBL" id="KAK1860558.1"/>
    </source>
</evidence>
<name>A0ACC3BRI7_PYRYE</name>
<accession>A0ACC3BRI7</accession>
<organism evidence="1 2">
    <name type="scientific">Pyropia yezoensis</name>
    <name type="common">Susabi-nori</name>
    <name type="synonym">Porphyra yezoensis</name>
    <dbReference type="NCBI Taxonomy" id="2788"/>
    <lineage>
        <taxon>Eukaryota</taxon>
        <taxon>Rhodophyta</taxon>
        <taxon>Bangiophyceae</taxon>
        <taxon>Bangiales</taxon>
        <taxon>Bangiaceae</taxon>
        <taxon>Pyropia</taxon>
    </lineage>
</organism>
<evidence type="ECO:0000313" key="2">
    <source>
        <dbReference type="Proteomes" id="UP000798662"/>
    </source>
</evidence>
<reference evidence="1" key="1">
    <citation type="submission" date="2019-11" db="EMBL/GenBank/DDBJ databases">
        <title>Nori genome reveals adaptations in red seaweeds to the harsh intertidal environment.</title>
        <authorList>
            <person name="Wang D."/>
            <person name="Mao Y."/>
        </authorList>
    </citation>
    <scope>NUCLEOTIDE SEQUENCE</scope>
    <source>
        <tissue evidence="1">Gametophyte</tissue>
    </source>
</reference>
<keyword evidence="2" id="KW-1185">Reference proteome</keyword>
<sequence length="750" mass="75749">MAPLNVGGLEVDFPFPPYECQLTFMEAVVQALRTSRHALLESPTGTGKTLCLLTAALAWRSAVARLSQVVAELKTARLRTRMVLLGSREQLCVHPHVSTLRGAAQNAACTSACASKTCSFKAPFDAARDGGGGGGGGGALSGSAGLADHLAATAAAGPMDIEELVAYGASHRVCPYYLAREAAADAELLLLPYNYVVDASTWSAAGGADLLGDVLVFDEAHNLPEAATTWRALRALVQDMDLAINRASLPASGTLVKPADYLRTFLSEHCLTGEAAAETAERLGRAARMVSDSPTGGAAAGIRALVGVLRVAFADEEGLFGEARGAAGGKSAEARGVRCILLASGTLSPMDAMEAELGLPFPVRVENPHVITPPQILSLVVPVGPSGGALNSSYATRSTFSYRMELGRSLANFSRVIPGGLLVFFPSYAVLDGCVAFWQATRLGSSGETMWSALNDRKAVLVETRQTGGLAELIATHAARIRAGDGSAIYAVCRGKVSEGIDFADADARAVLITGLPYPAATDPKVVLKKQAQASRAVNQAAGRAIRHVHDYGAVVFLDERFAAPAVVGRVSAWLRPHLRVVGAFPEAQASLARFFRAAAVAPFAAAGGAKAALRAERAAAAAAAAAGGGAGGAGPAGAGARGRGGRTSGPLADAPWAGPWSAADDAAAAIAAADGVGRLLPRRASAAAVQAELRRIADVIDVDAPRPGGAAASGGGGGGGGGSAAPTAATAAVIVNVDAPGDGGGGGGG</sequence>
<protein>
    <submittedName>
        <fullName evidence="1">Uncharacterized protein</fullName>
    </submittedName>
</protein>
<comment type="caution">
    <text evidence="1">The sequence shown here is derived from an EMBL/GenBank/DDBJ whole genome shotgun (WGS) entry which is preliminary data.</text>
</comment>